<sequence length="210" mass="22506">MSGTLRHCRRRGVAYMLQPMEAGELVRRAREEAGLSRSALAARAGVPTSTVSRIEAGSSDPTLTMLSRLIAATGRQLSIAMDGPPGLSIDSLTEAYSPDSPVRKVNWPRLRGFLDQLLAHPGLTADAIESPPRRTGDAAFDALLAGIAEKLADDAGIPRPRWTRSVPPAPTPWEAPGTPARVQRARAQAPAQLAARNIWLAAHDLWRDAA</sequence>
<evidence type="ECO:0000313" key="3">
    <source>
        <dbReference type="EMBL" id="TCC41814.1"/>
    </source>
</evidence>
<dbReference type="CDD" id="cd00093">
    <property type="entry name" value="HTH_XRE"/>
    <property type="match status" value="1"/>
</dbReference>
<gene>
    <name evidence="3" type="ORF">E0H92_09270</name>
</gene>
<dbReference type="InterPro" id="IPR001387">
    <property type="entry name" value="Cro/C1-type_HTH"/>
</dbReference>
<reference evidence="3 4" key="1">
    <citation type="submission" date="2019-02" db="EMBL/GenBank/DDBJ databases">
        <title>Kribbella capetownensis sp. nov. and Kribbella speibonae sp. nov., isolated from soil.</title>
        <authorList>
            <person name="Curtis S.M."/>
            <person name="Norton I."/>
            <person name="Everest G.J."/>
            <person name="Meyers P.R."/>
        </authorList>
    </citation>
    <scope>NUCLEOTIDE SEQUENCE [LARGE SCALE GENOMIC DNA]</scope>
    <source>
        <strain evidence="3 4">YM55</strain>
    </source>
</reference>
<dbReference type="EMBL" id="SJKC01000001">
    <property type="protein sequence ID" value="TCC41814.1"/>
    <property type="molecule type" value="Genomic_DNA"/>
</dbReference>
<feature type="domain" description="HTH cro/C1-type" evidence="2">
    <location>
        <begin position="26"/>
        <end position="80"/>
    </location>
</feature>
<dbReference type="PROSITE" id="PS50943">
    <property type="entry name" value="HTH_CROC1"/>
    <property type="match status" value="1"/>
</dbReference>
<accession>A0A4R0J915</accession>
<organism evidence="3 4">
    <name type="scientific">Kribbella speibonae</name>
    <dbReference type="NCBI Taxonomy" id="1572660"/>
    <lineage>
        <taxon>Bacteria</taxon>
        <taxon>Bacillati</taxon>
        <taxon>Actinomycetota</taxon>
        <taxon>Actinomycetes</taxon>
        <taxon>Propionibacteriales</taxon>
        <taxon>Kribbellaceae</taxon>
        <taxon>Kribbella</taxon>
    </lineage>
</organism>
<dbReference type="Proteomes" id="UP000294225">
    <property type="component" value="Unassembled WGS sequence"/>
</dbReference>
<dbReference type="SUPFAM" id="SSF47413">
    <property type="entry name" value="lambda repressor-like DNA-binding domains"/>
    <property type="match status" value="1"/>
</dbReference>
<feature type="region of interest" description="Disordered" evidence="1">
    <location>
        <begin position="156"/>
        <end position="186"/>
    </location>
</feature>
<dbReference type="InterPro" id="IPR010982">
    <property type="entry name" value="Lambda_DNA-bd_dom_sf"/>
</dbReference>
<protein>
    <submittedName>
        <fullName evidence="3">XRE family transcriptional regulator</fullName>
    </submittedName>
</protein>
<proteinExistence type="predicted"/>
<dbReference type="Gene3D" id="1.10.260.40">
    <property type="entry name" value="lambda repressor-like DNA-binding domains"/>
    <property type="match status" value="1"/>
</dbReference>
<evidence type="ECO:0000313" key="4">
    <source>
        <dbReference type="Proteomes" id="UP000294225"/>
    </source>
</evidence>
<dbReference type="AlphaFoldDB" id="A0A4R0J915"/>
<evidence type="ECO:0000259" key="2">
    <source>
        <dbReference type="PROSITE" id="PS50943"/>
    </source>
</evidence>
<dbReference type="GO" id="GO:0003677">
    <property type="term" value="F:DNA binding"/>
    <property type="evidence" value="ECO:0007669"/>
    <property type="project" value="InterPro"/>
</dbReference>
<dbReference type="Pfam" id="PF01381">
    <property type="entry name" value="HTH_3"/>
    <property type="match status" value="1"/>
</dbReference>
<name>A0A4R0J915_9ACTN</name>
<dbReference type="SMART" id="SM00530">
    <property type="entry name" value="HTH_XRE"/>
    <property type="match status" value="1"/>
</dbReference>
<evidence type="ECO:0000256" key="1">
    <source>
        <dbReference type="SAM" id="MobiDB-lite"/>
    </source>
</evidence>
<comment type="caution">
    <text evidence="3">The sequence shown here is derived from an EMBL/GenBank/DDBJ whole genome shotgun (WGS) entry which is preliminary data.</text>
</comment>